<sequence>MKFDEVDDSWVEKVAAEVAAAALHTARIAAAARLVEGPVAGRPLTPSEVVELLLRRDEQHPLWDTIAPYEQRWALLVIRAVDNVTNLAMAATADARRRGTSWAAIGRALGGITPQAAQRRLGRSHDSST</sequence>
<reference evidence="2" key="2">
    <citation type="submission" date="2023-06" db="EMBL/GenBank/DDBJ databases">
        <title>Itaconate inhibition of nontuberculous mycobacteria.</title>
        <authorList>
            <person name="Spilker T."/>
        </authorList>
    </citation>
    <scope>NUCLEOTIDE SEQUENCE [LARGE SCALE GENOMIC DNA]</scope>
    <source>
        <strain evidence="2">FLAC1071</strain>
    </source>
</reference>
<evidence type="ECO:0008006" key="3">
    <source>
        <dbReference type="Google" id="ProtNLM"/>
    </source>
</evidence>
<dbReference type="EMBL" id="JASZZX010000064">
    <property type="protein sequence ID" value="MDM3930153.1"/>
    <property type="molecule type" value="Genomic_DNA"/>
</dbReference>
<dbReference type="RefSeq" id="WP_069954085.1">
    <property type="nucleotide sequence ID" value="NZ_CP012886.2"/>
</dbReference>
<name>A0ABT7PAV8_MYCIT</name>
<proteinExistence type="predicted"/>
<evidence type="ECO:0000313" key="1">
    <source>
        <dbReference type="EMBL" id="MDM3930153.1"/>
    </source>
</evidence>
<evidence type="ECO:0000313" key="2">
    <source>
        <dbReference type="Proteomes" id="UP001529272"/>
    </source>
</evidence>
<protein>
    <recommendedName>
        <fullName evidence="3">Helix-turn-helix domain-containing protein</fullName>
    </recommendedName>
</protein>
<reference evidence="1 2" key="1">
    <citation type="submission" date="2023-06" db="EMBL/GenBank/DDBJ databases">
        <title>Itaconate inhibition of nontuberculous mycobacteria.</title>
        <authorList>
            <person name="Breen P."/>
            <person name="Zimbric M."/>
            <person name="Caverly L."/>
        </authorList>
    </citation>
    <scope>NUCLEOTIDE SEQUENCE [LARGE SCALE GENOMIC DNA]</scope>
    <source>
        <strain evidence="1 2">FLAC1071</strain>
    </source>
</reference>
<dbReference type="Proteomes" id="UP001529272">
    <property type="component" value="Unassembled WGS sequence"/>
</dbReference>
<comment type="caution">
    <text evidence="1">The sequence shown here is derived from an EMBL/GenBank/DDBJ whole genome shotgun (WGS) entry which is preliminary data.</text>
</comment>
<organism evidence="1 2">
    <name type="scientific">Mycobacterium intracellulare subsp. chimaera</name>
    <dbReference type="NCBI Taxonomy" id="222805"/>
    <lineage>
        <taxon>Bacteria</taxon>
        <taxon>Bacillati</taxon>
        <taxon>Actinomycetota</taxon>
        <taxon>Actinomycetes</taxon>
        <taxon>Mycobacteriales</taxon>
        <taxon>Mycobacteriaceae</taxon>
        <taxon>Mycobacterium</taxon>
        <taxon>Mycobacterium avium complex (MAC)</taxon>
    </lineage>
</organism>
<gene>
    <name evidence="1" type="ORF">QRB35_29870</name>
</gene>
<accession>A0ABT7PAV8</accession>
<keyword evidence="2" id="KW-1185">Reference proteome</keyword>